<dbReference type="SUPFAM" id="SSF111369">
    <property type="entry name" value="HlyD-like secretion proteins"/>
    <property type="match status" value="3"/>
</dbReference>
<sequence length="392" mass="40776">MSASKATNEAEIRQFPAPAPASKAEAPAKTEAPQPDIITNTPAPPKRSAKRFVLPVLVIAAVGAGAWYGHEWWTTGRFMVSTDDAYIQGDITAIAPKVTGYIDAIDVVANQRVKAGDPLVTLDNGDYRIAEEQAEAQIATEKLSLDRINAQIVAAKASLQQAQAGKLNAQAVLTNAQAGSVRAKQLHATSFASQSQLDDATAALDQAKANIASADAQIAAAVANVGVLEAQYKEAEGSIASLELAKDKAARDLGFTVIRAPVDGVIGNLAAKKGDLVSPGQRLAALVPVNALYIDANYKETQLRDIAVGQKVRIEVDAMSGDTFEGTVASVAPASGAVFSLLPPENATGNFTKVVQRVPVRIALPADALASGKLQAGLSVVVDIDTRTTPAK</sequence>
<feature type="coiled-coil region" evidence="1">
    <location>
        <begin position="131"/>
        <end position="165"/>
    </location>
</feature>
<dbReference type="PANTHER" id="PTHR30386">
    <property type="entry name" value="MEMBRANE FUSION SUBUNIT OF EMRAB-TOLC MULTIDRUG EFFLUX PUMP"/>
    <property type="match status" value="1"/>
</dbReference>
<dbReference type="InterPro" id="IPR058634">
    <property type="entry name" value="AaeA-lik-b-barrel"/>
</dbReference>
<dbReference type="Pfam" id="PF25963">
    <property type="entry name" value="Beta-barrel_AAEA"/>
    <property type="match status" value="1"/>
</dbReference>
<dbReference type="Pfam" id="PF25917">
    <property type="entry name" value="BSH_RND"/>
    <property type="match status" value="1"/>
</dbReference>
<dbReference type="InterPro" id="IPR050739">
    <property type="entry name" value="MFP"/>
</dbReference>
<dbReference type="EMBL" id="PGGO01000087">
    <property type="protein sequence ID" value="PSH54502.1"/>
    <property type="molecule type" value="Genomic_DNA"/>
</dbReference>
<dbReference type="Gene3D" id="2.40.30.170">
    <property type="match status" value="1"/>
</dbReference>
<feature type="coiled-coil region" evidence="1">
    <location>
        <begin position="197"/>
        <end position="252"/>
    </location>
</feature>
<dbReference type="Proteomes" id="UP000241444">
    <property type="component" value="Unassembled WGS sequence"/>
</dbReference>
<accession>A0A2P7AJY7</accession>
<feature type="domain" description="Multidrug resistance protein MdtA-like barrel-sandwich hybrid" evidence="4">
    <location>
        <begin position="93"/>
        <end position="287"/>
    </location>
</feature>
<comment type="caution">
    <text evidence="6">The sequence shown here is derived from an EMBL/GenBank/DDBJ whole genome shotgun (WGS) entry which is preliminary data.</text>
</comment>
<dbReference type="InterPro" id="IPR058625">
    <property type="entry name" value="MdtA-like_BSH"/>
</dbReference>
<name>A0A2P7AJY7_9HYPH</name>
<evidence type="ECO:0000256" key="1">
    <source>
        <dbReference type="SAM" id="Coils"/>
    </source>
</evidence>
<dbReference type="OrthoDB" id="9811754at2"/>
<organism evidence="6 7">
    <name type="scientific">Phyllobacterium brassicacearum</name>
    <dbReference type="NCBI Taxonomy" id="314235"/>
    <lineage>
        <taxon>Bacteria</taxon>
        <taxon>Pseudomonadati</taxon>
        <taxon>Pseudomonadota</taxon>
        <taxon>Alphaproteobacteria</taxon>
        <taxon>Hyphomicrobiales</taxon>
        <taxon>Phyllobacteriaceae</taxon>
        <taxon>Phyllobacterium</taxon>
    </lineage>
</organism>
<feature type="domain" description="p-hydroxybenzoic acid efflux pump subunit AaeA-like beta-barrel" evidence="5">
    <location>
        <begin position="292"/>
        <end position="384"/>
    </location>
</feature>
<keyword evidence="3" id="KW-0812">Transmembrane</keyword>
<dbReference type="GO" id="GO:0055085">
    <property type="term" value="P:transmembrane transport"/>
    <property type="evidence" value="ECO:0007669"/>
    <property type="project" value="InterPro"/>
</dbReference>
<feature type="compositionally biased region" description="Low complexity" evidence="2">
    <location>
        <begin position="20"/>
        <end position="35"/>
    </location>
</feature>
<dbReference type="Gene3D" id="1.10.287.470">
    <property type="entry name" value="Helix hairpin bin"/>
    <property type="match status" value="2"/>
</dbReference>
<evidence type="ECO:0000256" key="3">
    <source>
        <dbReference type="SAM" id="Phobius"/>
    </source>
</evidence>
<keyword evidence="3" id="KW-0472">Membrane</keyword>
<evidence type="ECO:0000313" key="7">
    <source>
        <dbReference type="Proteomes" id="UP000241444"/>
    </source>
</evidence>
<evidence type="ECO:0000313" key="6">
    <source>
        <dbReference type="EMBL" id="PSH54502.1"/>
    </source>
</evidence>
<keyword evidence="7" id="KW-1185">Reference proteome</keyword>
<evidence type="ECO:0000259" key="5">
    <source>
        <dbReference type="Pfam" id="PF25963"/>
    </source>
</evidence>
<dbReference type="Gene3D" id="2.40.50.100">
    <property type="match status" value="1"/>
</dbReference>
<dbReference type="AlphaFoldDB" id="A0A2P7AJY7"/>
<evidence type="ECO:0000256" key="2">
    <source>
        <dbReference type="SAM" id="MobiDB-lite"/>
    </source>
</evidence>
<protein>
    <submittedName>
        <fullName evidence="6">HlyD family secretion protein</fullName>
    </submittedName>
</protein>
<keyword evidence="3" id="KW-1133">Transmembrane helix</keyword>
<reference evidence="7" key="1">
    <citation type="submission" date="2017-11" db="EMBL/GenBank/DDBJ databases">
        <authorList>
            <person name="Kuznetsova I."/>
            <person name="Sazanova A."/>
            <person name="Chirak E."/>
            <person name="Safronova V."/>
            <person name="Willems A."/>
        </authorList>
    </citation>
    <scope>NUCLEOTIDE SEQUENCE [LARGE SCALE GENOMIC DNA]</scope>
    <source>
        <strain evidence="7">STM 196</strain>
    </source>
</reference>
<proteinExistence type="predicted"/>
<evidence type="ECO:0000259" key="4">
    <source>
        <dbReference type="Pfam" id="PF25917"/>
    </source>
</evidence>
<dbReference type="PANTHER" id="PTHR30386:SF24">
    <property type="entry name" value="MULTIDRUG RESISTANCE EFFLUX PUMP"/>
    <property type="match status" value="1"/>
</dbReference>
<gene>
    <name evidence="6" type="ORF">CU102_28940</name>
</gene>
<feature type="transmembrane region" description="Helical" evidence="3">
    <location>
        <begin position="52"/>
        <end position="69"/>
    </location>
</feature>
<feature type="region of interest" description="Disordered" evidence="2">
    <location>
        <begin position="1"/>
        <end position="44"/>
    </location>
</feature>
<dbReference type="RefSeq" id="WP_106714448.1">
    <property type="nucleotide sequence ID" value="NZ_PGGO01000087.1"/>
</dbReference>
<keyword evidence="1" id="KW-0175">Coiled coil</keyword>